<dbReference type="EMBL" id="KB520693">
    <property type="protein sequence ID" value="EMP38103.1"/>
    <property type="molecule type" value="Genomic_DNA"/>
</dbReference>
<feature type="compositionally biased region" description="Pro residues" evidence="1">
    <location>
        <begin position="149"/>
        <end position="160"/>
    </location>
</feature>
<feature type="compositionally biased region" description="Polar residues" evidence="1">
    <location>
        <begin position="21"/>
        <end position="38"/>
    </location>
</feature>
<reference evidence="3" key="1">
    <citation type="journal article" date="2013" name="Nat. Genet.">
        <title>The draft genomes of soft-shell turtle and green sea turtle yield insights into the development and evolution of the turtle-specific body plan.</title>
        <authorList>
            <person name="Wang Z."/>
            <person name="Pascual-Anaya J."/>
            <person name="Zadissa A."/>
            <person name="Li W."/>
            <person name="Niimura Y."/>
            <person name="Huang Z."/>
            <person name="Li C."/>
            <person name="White S."/>
            <person name="Xiong Z."/>
            <person name="Fang D."/>
            <person name="Wang B."/>
            <person name="Ming Y."/>
            <person name="Chen Y."/>
            <person name="Zheng Y."/>
            <person name="Kuraku S."/>
            <person name="Pignatelli M."/>
            <person name="Herrero J."/>
            <person name="Beal K."/>
            <person name="Nozawa M."/>
            <person name="Li Q."/>
            <person name="Wang J."/>
            <person name="Zhang H."/>
            <person name="Yu L."/>
            <person name="Shigenobu S."/>
            <person name="Wang J."/>
            <person name="Liu J."/>
            <person name="Flicek P."/>
            <person name="Searle S."/>
            <person name="Wang J."/>
            <person name="Kuratani S."/>
            <person name="Yin Y."/>
            <person name="Aken B."/>
            <person name="Zhang G."/>
            <person name="Irie N."/>
        </authorList>
    </citation>
    <scope>NUCLEOTIDE SEQUENCE [LARGE SCALE GENOMIC DNA]</scope>
</reference>
<evidence type="ECO:0000313" key="3">
    <source>
        <dbReference type="Proteomes" id="UP000031443"/>
    </source>
</evidence>
<dbReference type="Proteomes" id="UP000031443">
    <property type="component" value="Unassembled WGS sequence"/>
</dbReference>
<organism evidence="2 3">
    <name type="scientific">Chelonia mydas</name>
    <name type="common">Green sea-turtle</name>
    <name type="synonym">Chelonia agassizi</name>
    <dbReference type="NCBI Taxonomy" id="8469"/>
    <lineage>
        <taxon>Eukaryota</taxon>
        <taxon>Metazoa</taxon>
        <taxon>Chordata</taxon>
        <taxon>Craniata</taxon>
        <taxon>Vertebrata</taxon>
        <taxon>Euteleostomi</taxon>
        <taxon>Archelosauria</taxon>
        <taxon>Testudinata</taxon>
        <taxon>Testudines</taxon>
        <taxon>Cryptodira</taxon>
        <taxon>Durocryptodira</taxon>
        <taxon>Americhelydia</taxon>
        <taxon>Chelonioidea</taxon>
        <taxon>Cheloniidae</taxon>
        <taxon>Chelonia</taxon>
    </lineage>
</organism>
<feature type="region of interest" description="Disordered" evidence="1">
    <location>
        <begin position="141"/>
        <end position="169"/>
    </location>
</feature>
<evidence type="ECO:0000313" key="2">
    <source>
        <dbReference type="EMBL" id="EMP38103.1"/>
    </source>
</evidence>
<feature type="region of interest" description="Disordered" evidence="1">
    <location>
        <begin position="18"/>
        <end position="38"/>
    </location>
</feature>
<name>M7C151_CHEMY</name>
<keyword evidence="3" id="KW-1185">Reference proteome</keyword>
<evidence type="ECO:0000256" key="1">
    <source>
        <dbReference type="SAM" id="MobiDB-lite"/>
    </source>
</evidence>
<sequence>MARSVVLPKAASVPFRPSVPVKNQTAGNRSHLSYSADSQSGKKQLKQVSVCWTLEYMPQICPTLPSDSSGNELLVGDFLDLFIVDDQGPVFVMEVVEVMPRGTATPAAAGAAPGTATQAIALGVPAAAPFAAGQLEPLPWLPVSSGPPSSGPQYPPPAAPLPQGLSQGY</sequence>
<protein>
    <submittedName>
        <fullName evidence="2">Uncharacterized protein</fullName>
    </submittedName>
</protein>
<proteinExistence type="predicted"/>
<gene>
    <name evidence="2" type="ORF">UY3_04681</name>
</gene>
<dbReference type="AlphaFoldDB" id="M7C151"/>
<accession>M7C151</accession>